<comment type="cofactor">
    <cofactor evidence="13">
        <name>Mg(2+)</name>
        <dbReference type="ChEBI" id="CHEBI:18420"/>
    </cofactor>
    <text evidence="13">Binds 2 Mg(2+) ion per subunit.</text>
</comment>
<evidence type="ECO:0000256" key="1">
    <source>
        <dbReference type="ARBA" id="ARBA00009518"/>
    </source>
</evidence>
<feature type="active site" evidence="13">
    <location>
        <position position="7"/>
    </location>
</feature>
<comment type="subcellular location">
    <subcellularLocation>
        <location evidence="13">Cytoplasm</location>
    </subcellularLocation>
</comment>
<dbReference type="FunFam" id="3.30.420.10:FF:000002">
    <property type="entry name" value="Crossover junction endodeoxyribonuclease RuvC"/>
    <property type="match status" value="1"/>
</dbReference>
<dbReference type="SUPFAM" id="SSF53098">
    <property type="entry name" value="Ribonuclease H-like"/>
    <property type="match status" value="1"/>
</dbReference>
<dbReference type="GO" id="GO:0000287">
    <property type="term" value="F:magnesium ion binding"/>
    <property type="evidence" value="ECO:0007669"/>
    <property type="project" value="UniProtKB-UniRule"/>
</dbReference>
<comment type="function">
    <text evidence="13">The RuvA-RuvB-RuvC complex processes Holliday junction (HJ) DNA during genetic recombination and DNA repair. Endonuclease that resolves HJ intermediates. Cleaves cruciform DNA by making single-stranded nicks across the HJ at symmetrical positions within the homologous arms, yielding a 5'-phosphate and a 3'-hydroxyl group; requires a central core of homology in the junction. The consensus cleavage sequence is 5'-(A/T)TT(C/G)-3'. Cleavage occurs on the 3'-side of the TT dinucleotide at the point of strand exchange. HJ branch migration catalyzed by RuvA-RuvB allows RuvC to scan DNA until it finds its consensus sequence, where it cleaves and resolves the cruciform DNA.</text>
</comment>
<dbReference type="NCBIfam" id="TIGR00228">
    <property type="entry name" value="ruvC"/>
    <property type="match status" value="1"/>
</dbReference>
<keyword evidence="11 13" id="KW-0234">DNA repair</keyword>
<comment type="subunit">
    <text evidence="13">Homodimer which binds Holliday junction (HJ) DNA. The HJ becomes 2-fold symmetrical on binding to RuvC with unstacked arms; it has a different conformation from HJ DNA in complex with RuvA. In the full resolvosome a probable DNA-RuvA(4)-RuvB(12)-RuvC(2) complex forms which resolves the HJ.</text>
</comment>
<organism evidence="15">
    <name type="scientific">uncultured delta proteobacterium Rifle_16ft_4_minimus_37851</name>
    <dbReference type="NCBI Taxonomy" id="1665181"/>
    <lineage>
        <taxon>Bacteria</taxon>
        <taxon>Deltaproteobacteria</taxon>
        <taxon>environmental samples</taxon>
    </lineage>
</organism>
<feature type="active site" evidence="13">
    <location>
        <position position="140"/>
    </location>
</feature>
<keyword evidence="4 13" id="KW-0479">Metal-binding</keyword>
<dbReference type="CDD" id="cd16962">
    <property type="entry name" value="RuvC"/>
    <property type="match status" value="1"/>
</dbReference>
<keyword evidence="6 13" id="KW-0227">DNA damage</keyword>
<dbReference type="GO" id="GO:0008821">
    <property type="term" value="F:crossover junction DNA endonuclease activity"/>
    <property type="evidence" value="ECO:0007669"/>
    <property type="project" value="UniProtKB-UniRule"/>
</dbReference>
<comment type="catalytic activity">
    <reaction evidence="12 13">
        <text>Endonucleolytic cleavage at a junction such as a reciprocal single-stranded crossover between two homologous DNA duplexes (Holliday junction).</text>
        <dbReference type="EC" id="3.1.21.10"/>
    </reaction>
</comment>
<reference evidence="15" key="1">
    <citation type="journal article" date="2015" name="ISME J.">
        <title>Aquifer environment selects for microbial species cohorts in sediment and groundwater.</title>
        <authorList>
            <person name="Hug L.A."/>
            <person name="Thomas B.C."/>
            <person name="Brown C.T."/>
            <person name="Frischkorn K.R."/>
            <person name="Williams K.H."/>
            <person name="Tringe S.G."/>
            <person name="Banfield J.F."/>
        </authorList>
    </citation>
    <scope>NUCLEOTIDE SEQUENCE</scope>
</reference>
<evidence type="ECO:0000313" key="15">
    <source>
        <dbReference type="EMBL" id="AKQ02956.1"/>
    </source>
</evidence>
<name>A0A0H4T5I1_9DELT</name>
<keyword evidence="5 13" id="KW-0255">Endonuclease</keyword>
<dbReference type="GO" id="GO:0006281">
    <property type="term" value="P:DNA repair"/>
    <property type="evidence" value="ECO:0007669"/>
    <property type="project" value="UniProtKB-UniRule"/>
</dbReference>
<feature type="binding site" evidence="13">
    <location>
        <position position="7"/>
    </location>
    <ligand>
        <name>Mg(2+)</name>
        <dbReference type="ChEBI" id="CHEBI:18420"/>
        <label>1</label>
    </ligand>
</feature>
<dbReference type="PANTHER" id="PTHR30194:SF3">
    <property type="entry name" value="CROSSOVER JUNCTION ENDODEOXYRIBONUCLEASE RUVC"/>
    <property type="match status" value="1"/>
</dbReference>
<evidence type="ECO:0000256" key="14">
    <source>
        <dbReference type="NCBIfam" id="TIGR00228"/>
    </source>
</evidence>
<dbReference type="InterPro" id="IPR002176">
    <property type="entry name" value="X-over_junc_endoDNase_RuvC"/>
</dbReference>
<keyword evidence="10 13" id="KW-0233">DNA recombination</keyword>
<comment type="similarity">
    <text evidence="1 13">Belongs to the RuvC family.</text>
</comment>
<feature type="binding site" evidence="13">
    <location>
        <position position="140"/>
    </location>
    <ligand>
        <name>Mg(2+)</name>
        <dbReference type="ChEBI" id="CHEBI:18420"/>
        <label>1</label>
    </ligand>
</feature>
<feature type="binding site" evidence="13">
    <location>
        <position position="68"/>
    </location>
    <ligand>
        <name>Mg(2+)</name>
        <dbReference type="ChEBI" id="CHEBI:18420"/>
        <label>2</label>
    </ligand>
</feature>
<keyword evidence="9 13" id="KW-0238">DNA-binding</keyword>
<evidence type="ECO:0000256" key="2">
    <source>
        <dbReference type="ARBA" id="ARBA00022490"/>
    </source>
</evidence>
<dbReference type="AlphaFoldDB" id="A0A0H4T5I1"/>
<feature type="active site" evidence="13">
    <location>
        <position position="68"/>
    </location>
</feature>
<dbReference type="GO" id="GO:0003677">
    <property type="term" value="F:DNA binding"/>
    <property type="evidence" value="ECO:0007669"/>
    <property type="project" value="UniProtKB-KW"/>
</dbReference>
<dbReference type="GO" id="GO:0006310">
    <property type="term" value="P:DNA recombination"/>
    <property type="evidence" value="ECO:0007669"/>
    <property type="project" value="UniProtKB-UniRule"/>
</dbReference>
<evidence type="ECO:0000256" key="10">
    <source>
        <dbReference type="ARBA" id="ARBA00023172"/>
    </source>
</evidence>
<dbReference type="EMBL" id="KT007006">
    <property type="protein sequence ID" value="AKQ02956.1"/>
    <property type="molecule type" value="Genomic_DNA"/>
</dbReference>
<dbReference type="InterPro" id="IPR012337">
    <property type="entry name" value="RNaseH-like_sf"/>
</dbReference>
<evidence type="ECO:0000256" key="13">
    <source>
        <dbReference type="HAMAP-Rule" id="MF_00034"/>
    </source>
</evidence>
<dbReference type="GO" id="GO:0048476">
    <property type="term" value="C:Holliday junction resolvase complex"/>
    <property type="evidence" value="ECO:0007669"/>
    <property type="project" value="UniProtKB-UniRule"/>
</dbReference>
<dbReference type="Gene3D" id="3.30.420.10">
    <property type="entry name" value="Ribonuclease H-like superfamily/Ribonuclease H"/>
    <property type="match status" value="1"/>
</dbReference>
<keyword evidence="8 13" id="KW-0460">Magnesium</keyword>
<dbReference type="PRINTS" id="PR00696">
    <property type="entry name" value="RSOLVASERUVC"/>
</dbReference>
<evidence type="ECO:0000256" key="5">
    <source>
        <dbReference type="ARBA" id="ARBA00022759"/>
    </source>
</evidence>
<proteinExistence type="inferred from homology"/>
<dbReference type="EC" id="3.1.21.10" evidence="13 14"/>
<protein>
    <recommendedName>
        <fullName evidence="13 14">Crossover junction endodeoxyribonuclease RuvC</fullName>
        <ecNumber evidence="13 14">3.1.21.10</ecNumber>
    </recommendedName>
    <alternativeName>
        <fullName evidence="13">Holliday junction nuclease RuvC</fullName>
    </alternativeName>
    <alternativeName>
        <fullName evidence="13">Holliday junction resolvase RuvC</fullName>
    </alternativeName>
</protein>
<evidence type="ECO:0000256" key="3">
    <source>
        <dbReference type="ARBA" id="ARBA00022722"/>
    </source>
</evidence>
<dbReference type="InterPro" id="IPR036397">
    <property type="entry name" value="RNaseH_sf"/>
</dbReference>
<dbReference type="PANTHER" id="PTHR30194">
    <property type="entry name" value="CROSSOVER JUNCTION ENDODEOXYRIBONUCLEASE RUVC"/>
    <property type="match status" value="1"/>
</dbReference>
<dbReference type="GO" id="GO:0005737">
    <property type="term" value="C:cytoplasm"/>
    <property type="evidence" value="ECO:0007669"/>
    <property type="project" value="UniProtKB-SubCell"/>
</dbReference>
<keyword evidence="7 13" id="KW-0378">Hydrolase</keyword>
<accession>A0A0H4T5I1</accession>
<evidence type="ECO:0000256" key="9">
    <source>
        <dbReference type="ARBA" id="ARBA00023125"/>
    </source>
</evidence>
<sequence length="170" mass="17873">MRVLGIDPGTITTGWGVVEKGAGGRLIYVSDGEIKTPERAGLSEKLLAISLSLREVIKRTAPDVCAVESVFFARNVRSAVLLGHARGVAFLSAAEGGLPVYEYSPATVKQTVSSYGRADKAQVEKMVSLLLKKGCFTGPDAADALAVAICHIHHGVIARLSERQKAGLSG</sequence>
<dbReference type="Pfam" id="PF02075">
    <property type="entry name" value="RuvC"/>
    <property type="match status" value="1"/>
</dbReference>
<keyword evidence="2 13" id="KW-0963">Cytoplasm</keyword>
<evidence type="ECO:0000256" key="4">
    <source>
        <dbReference type="ARBA" id="ARBA00022723"/>
    </source>
</evidence>
<gene>
    <name evidence="13 15" type="primary">ruvC</name>
</gene>
<evidence type="ECO:0000256" key="7">
    <source>
        <dbReference type="ARBA" id="ARBA00022801"/>
    </source>
</evidence>
<evidence type="ECO:0000256" key="8">
    <source>
        <dbReference type="ARBA" id="ARBA00022842"/>
    </source>
</evidence>
<evidence type="ECO:0000256" key="6">
    <source>
        <dbReference type="ARBA" id="ARBA00022763"/>
    </source>
</evidence>
<keyword evidence="3 13" id="KW-0540">Nuclease</keyword>
<evidence type="ECO:0000256" key="12">
    <source>
        <dbReference type="ARBA" id="ARBA00029354"/>
    </source>
</evidence>
<dbReference type="HAMAP" id="MF_00034">
    <property type="entry name" value="RuvC"/>
    <property type="match status" value="1"/>
</dbReference>
<evidence type="ECO:0000256" key="11">
    <source>
        <dbReference type="ARBA" id="ARBA00023204"/>
    </source>
</evidence>